<reference evidence="2" key="1">
    <citation type="submission" date="2023-04" db="EMBL/GenBank/DDBJ databases">
        <title>Phytophthora fragariaefolia NBRC 109709.</title>
        <authorList>
            <person name="Ichikawa N."/>
            <person name="Sato H."/>
            <person name="Tonouchi N."/>
        </authorList>
    </citation>
    <scope>NUCLEOTIDE SEQUENCE</scope>
    <source>
        <strain evidence="2">NBRC 109709</strain>
    </source>
</reference>
<protein>
    <submittedName>
        <fullName evidence="2">Unnamed protein product</fullName>
    </submittedName>
</protein>
<keyword evidence="3" id="KW-1185">Reference proteome</keyword>
<comment type="caution">
    <text evidence="2">The sequence shown here is derived from an EMBL/GenBank/DDBJ whole genome shotgun (WGS) entry which is preliminary data.</text>
</comment>
<dbReference type="GO" id="GO:0031151">
    <property type="term" value="F:histone H3K79 methyltransferase activity"/>
    <property type="evidence" value="ECO:0007669"/>
    <property type="project" value="InterPro"/>
</dbReference>
<dbReference type="Pfam" id="PF08123">
    <property type="entry name" value="DOT1"/>
    <property type="match status" value="1"/>
</dbReference>
<organism evidence="2 3">
    <name type="scientific">Phytophthora fragariaefolia</name>
    <dbReference type="NCBI Taxonomy" id="1490495"/>
    <lineage>
        <taxon>Eukaryota</taxon>
        <taxon>Sar</taxon>
        <taxon>Stramenopiles</taxon>
        <taxon>Oomycota</taxon>
        <taxon>Peronosporomycetes</taxon>
        <taxon>Peronosporales</taxon>
        <taxon>Peronosporaceae</taxon>
        <taxon>Phytophthora</taxon>
    </lineage>
</organism>
<dbReference type="InterPro" id="IPR029063">
    <property type="entry name" value="SAM-dependent_MTases_sf"/>
</dbReference>
<dbReference type="AlphaFoldDB" id="A0A9W7CSD2"/>
<gene>
    <name evidence="2" type="ORF">Pfra01_001009000</name>
</gene>
<proteinExistence type="predicted"/>
<dbReference type="OrthoDB" id="443402at2759"/>
<dbReference type="SUPFAM" id="SSF53335">
    <property type="entry name" value="S-adenosyl-L-methionine-dependent methyltransferases"/>
    <property type="match status" value="1"/>
</dbReference>
<evidence type="ECO:0000313" key="3">
    <source>
        <dbReference type="Proteomes" id="UP001165121"/>
    </source>
</evidence>
<accession>A0A9W7CSD2</accession>
<dbReference type="InterPro" id="IPR025789">
    <property type="entry name" value="DOT1_dom"/>
</dbReference>
<evidence type="ECO:0000259" key="1">
    <source>
        <dbReference type="Pfam" id="PF08123"/>
    </source>
</evidence>
<name>A0A9W7CSD2_9STRA</name>
<evidence type="ECO:0000313" key="2">
    <source>
        <dbReference type="EMBL" id="GMF36721.1"/>
    </source>
</evidence>
<dbReference type="Gene3D" id="3.40.50.150">
    <property type="entry name" value="Vaccinia Virus protein VP39"/>
    <property type="match status" value="1"/>
</dbReference>
<dbReference type="Proteomes" id="UP001165121">
    <property type="component" value="Unassembled WGS sequence"/>
</dbReference>
<feature type="domain" description="DOT1" evidence="1">
    <location>
        <begin position="16"/>
        <end position="182"/>
    </location>
</feature>
<dbReference type="EMBL" id="BSXT01000957">
    <property type="protein sequence ID" value="GMF36721.1"/>
    <property type="molecule type" value="Genomic_DNA"/>
</dbReference>
<sequence length="192" mass="21581">MSDIRQEAGKRHLNAGEIHPAGVTARIDTVGDIDNRDLFLDVGCGLGNVVAQGAVQTSASKCYGIEVRGDVLCRAIQLMKNDSLIRKYIAKINLLHGDASTILLHFDRLFSNATTILAHHRLFEDHIKLQIEQQSGLHDCARVVVFGEKICPRHQASYRAIFCARWVPRKVVSVPVSWTSRSNIWIYKRKHD</sequence>